<name>A0A0R1TYE0_9LACO</name>
<keyword evidence="5 10" id="KW-0321">Glycogen metabolism</keyword>
<dbReference type="InterPro" id="IPR017853">
    <property type="entry name" value="GH"/>
</dbReference>
<comment type="catalytic activity">
    <reaction evidence="1 10">
        <text>Transfers a segment of a (1-&gt;4)-alpha-D-glucan chain to a primary hydroxy group in a similar glucan chain.</text>
        <dbReference type="EC" id="2.4.1.18"/>
    </reaction>
</comment>
<dbReference type="CDD" id="cd11322">
    <property type="entry name" value="AmyAc_Glg_BE"/>
    <property type="match status" value="1"/>
</dbReference>
<keyword evidence="15" id="KW-1185">Reference proteome</keyword>
<dbReference type="NCBIfam" id="TIGR01515">
    <property type="entry name" value="branching_enzym"/>
    <property type="match status" value="1"/>
</dbReference>
<dbReference type="HAMAP" id="MF_00685">
    <property type="entry name" value="GlgB"/>
    <property type="match status" value="1"/>
</dbReference>
<accession>A0A0R1TYE0</accession>
<evidence type="ECO:0000256" key="3">
    <source>
        <dbReference type="ARBA" id="ARBA00004964"/>
    </source>
</evidence>
<keyword evidence="8 10" id="KW-0320">Glycogen biosynthesis</keyword>
<gene>
    <name evidence="10" type="primary">glgB</name>
    <name evidence="14" type="ORF">FC32_GL001989</name>
</gene>
<feature type="active site" description="Nucleophile" evidence="10 11">
    <location>
        <position position="304"/>
    </location>
</feature>
<feature type="region of interest" description="Disordered" evidence="12">
    <location>
        <begin position="642"/>
        <end position="661"/>
    </location>
</feature>
<dbReference type="SMART" id="SM00642">
    <property type="entry name" value="Aamy"/>
    <property type="match status" value="1"/>
</dbReference>
<dbReference type="SUPFAM" id="SSF51011">
    <property type="entry name" value="Glycosyl hydrolase domain"/>
    <property type="match status" value="1"/>
</dbReference>
<dbReference type="SUPFAM" id="SSF81296">
    <property type="entry name" value="E set domains"/>
    <property type="match status" value="1"/>
</dbReference>
<dbReference type="AlphaFoldDB" id="A0A0R1TYE0"/>
<evidence type="ECO:0000313" key="15">
    <source>
        <dbReference type="Proteomes" id="UP000051324"/>
    </source>
</evidence>
<dbReference type="PANTHER" id="PTHR43651:SF3">
    <property type="entry name" value="1,4-ALPHA-GLUCAN-BRANCHING ENZYME"/>
    <property type="match status" value="1"/>
</dbReference>
<dbReference type="PIRSF" id="PIRSF000463">
    <property type="entry name" value="GlgB"/>
    <property type="match status" value="1"/>
</dbReference>
<evidence type="ECO:0000256" key="12">
    <source>
        <dbReference type="SAM" id="MobiDB-lite"/>
    </source>
</evidence>
<evidence type="ECO:0000256" key="9">
    <source>
        <dbReference type="ARBA" id="ARBA00023277"/>
    </source>
</evidence>
<dbReference type="CDD" id="cd02855">
    <property type="entry name" value="E_set_GBE_prok_N"/>
    <property type="match status" value="1"/>
</dbReference>
<dbReference type="eggNOG" id="COG0296">
    <property type="taxonomic scope" value="Bacteria"/>
</dbReference>
<dbReference type="GO" id="GO:0005829">
    <property type="term" value="C:cytosol"/>
    <property type="evidence" value="ECO:0007669"/>
    <property type="project" value="TreeGrafter"/>
</dbReference>
<dbReference type="UniPathway" id="UPA00164"/>
<proteinExistence type="inferred from homology"/>
<reference evidence="14 15" key="1">
    <citation type="journal article" date="2015" name="Genome Announc.">
        <title>Expanding the biotechnology potential of lactobacilli through comparative genomics of 213 strains and associated genera.</title>
        <authorList>
            <person name="Sun Z."/>
            <person name="Harris H.M."/>
            <person name="McCann A."/>
            <person name="Guo C."/>
            <person name="Argimon S."/>
            <person name="Zhang W."/>
            <person name="Yang X."/>
            <person name="Jeffery I.B."/>
            <person name="Cooney J.C."/>
            <person name="Kagawa T.F."/>
            <person name="Liu W."/>
            <person name="Song Y."/>
            <person name="Salvetti E."/>
            <person name="Wrobel A."/>
            <person name="Rasinkangas P."/>
            <person name="Parkhill J."/>
            <person name="Rea M.C."/>
            <person name="O'Sullivan O."/>
            <person name="Ritari J."/>
            <person name="Douillard F.P."/>
            <person name="Paul Ross R."/>
            <person name="Yang R."/>
            <person name="Briner A.E."/>
            <person name="Felis G.E."/>
            <person name="de Vos W.M."/>
            <person name="Barrangou R."/>
            <person name="Klaenhammer T.R."/>
            <person name="Caufield P.W."/>
            <person name="Cui Y."/>
            <person name="Zhang H."/>
            <person name="O'Toole P.W."/>
        </authorList>
    </citation>
    <scope>NUCLEOTIDE SEQUENCE [LARGE SCALE GENOMIC DNA]</scope>
    <source>
        <strain evidence="14 15">DSM 16634</strain>
    </source>
</reference>
<evidence type="ECO:0000256" key="1">
    <source>
        <dbReference type="ARBA" id="ARBA00000826"/>
    </source>
</evidence>
<dbReference type="PATRIC" id="fig|1423724.4.peg.2073"/>
<keyword evidence="7 10" id="KW-0808">Transferase</keyword>
<dbReference type="InterPro" id="IPR006047">
    <property type="entry name" value="GH13_cat_dom"/>
</dbReference>
<dbReference type="Gene3D" id="2.60.40.10">
    <property type="entry name" value="Immunoglobulins"/>
    <property type="match status" value="1"/>
</dbReference>
<evidence type="ECO:0000256" key="2">
    <source>
        <dbReference type="ARBA" id="ARBA00002953"/>
    </source>
</evidence>
<organism evidence="14 15">
    <name type="scientific">Ligilactobacillus apodemi DSM 16634 = JCM 16172</name>
    <dbReference type="NCBI Taxonomy" id="1423724"/>
    <lineage>
        <taxon>Bacteria</taxon>
        <taxon>Bacillati</taxon>
        <taxon>Bacillota</taxon>
        <taxon>Bacilli</taxon>
        <taxon>Lactobacillales</taxon>
        <taxon>Lactobacillaceae</taxon>
        <taxon>Ligilactobacillus</taxon>
    </lineage>
</organism>
<keyword evidence="6 10" id="KW-0328">Glycosyltransferase</keyword>
<dbReference type="SUPFAM" id="SSF51445">
    <property type="entry name" value="(Trans)glycosidases"/>
    <property type="match status" value="1"/>
</dbReference>
<dbReference type="PANTHER" id="PTHR43651">
    <property type="entry name" value="1,4-ALPHA-GLUCAN-BRANCHING ENZYME"/>
    <property type="match status" value="1"/>
</dbReference>
<dbReference type="InterPro" id="IPR006407">
    <property type="entry name" value="GlgB"/>
</dbReference>
<evidence type="ECO:0000256" key="8">
    <source>
        <dbReference type="ARBA" id="ARBA00023056"/>
    </source>
</evidence>
<dbReference type="GO" id="GO:0003844">
    <property type="term" value="F:1,4-alpha-glucan branching enzyme activity"/>
    <property type="evidence" value="ECO:0007669"/>
    <property type="project" value="UniProtKB-UniRule"/>
</dbReference>
<evidence type="ECO:0000256" key="10">
    <source>
        <dbReference type="HAMAP-Rule" id="MF_00685"/>
    </source>
</evidence>
<protein>
    <recommendedName>
        <fullName evidence="10">1,4-alpha-glucan branching enzyme GlgB</fullName>
        <ecNumber evidence="10">2.4.1.18</ecNumber>
    </recommendedName>
    <alternativeName>
        <fullName evidence="10">1,4-alpha-D-glucan:1,4-alpha-D-glucan 6-glucosyl-transferase</fullName>
    </alternativeName>
    <alternativeName>
        <fullName evidence="10">Alpha-(1-&gt;4)-glucan branching enzyme</fullName>
    </alternativeName>
    <alternativeName>
        <fullName evidence="10">Glycogen branching enzyme</fullName>
        <shortName evidence="10">BE</shortName>
    </alternativeName>
</protein>
<dbReference type="OrthoDB" id="9800174at2"/>
<comment type="subunit">
    <text evidence="10">Monomer.</text>
</comment>
<dbReference type="InterPro" id="IPR037439">
    <property type="entry name" value="Branching_enzy"/>
</dbReference>
<evidence type="ECO:0000256" key="4">
    <source>
        <dbReference type="ARBA" id="ARBA00009000"/>
    </source>
</evidence>
<keyword evidence="9 10" id="KW-0119">Carbohydrate metabolism</keyword>
<dbReference type="Gene3D" id="2.60.40.1180">
    <property type="entry name" value="Golgi alpha-mannosidase II"/>
    <property type="match status" value="1"/>
</dbReference>
<evidence type="ECO:0000256" key="7">
    <source>
        <dbReference type="ARBA" id="ARBA00022679"/>
    </source>
</evidence>
<dbReference type="EC" id="2.4.1.18" evidence="10"/>
<evidence type="ECO:0000259" key="13">
    <source>
        <dbReference type="SMART" id="SM00642"/>
    </source>
</evidence>
<comment type="pathway">
    <text evidence="3 10">Glycan biosynthesis; glycogen biosynthesis.</text>
</comment>
<dbReference type="Proteomes" id="UP000051324">
    <property type="component" value="Unassembled WGS sequence"/>
</dbReference>
<dbReference type="GO" id="GO:0004553">
    <property type="term" value="F:hydrolase activity, hydrolyzing O-glycosyl compounds"/>
    <property type="evidence" value="ECO:0007669"/>
    <property type="project" value="InterPro"/>
</dbReference>
<dbReference type="Gene3D" id="3.20.20.80">
    <property type="entry name" value="Glycosidases"/>
    <property type="match status" value="1"/>
</dbReference>
<dbReference type="Pfam" id="PF00128">
    <property type="entry name" value="Alpha-amylase"/>
    <property type="match status" value="2"/>
</dbReference>
<comment type="caution">
    <text evidence="14">The sequence shown here is derived from an EMBL/GenBank/DDBJ whole genome shotgun (WGS) entry which is preliminary data.</text>
</comment>
<sequence>MTLGLDLPKQMETFAQGKNFHAQDFLGAHRHEDSGYVFRVWAPNAQQIWLVGEFNDWKEDLPFQLGEHGIWSVHAKNAQAGQLYKFKIKQHDGNVVYKIDPFALRFEKRPHDAAIIYDIPKYKWSDGLWRGRKKRSNYFERPMNIYELHPGSWKEHPDKTPYTIAELTTELIPYLKKMNYTHVEFMPLMEHPLDASWGYQLIGYFALCSAYGTPEEFQAFVDACHQENIGVIVDWVPGHFCINGDTLPYYDGTATFEYADPDKAKNVGWGSQNFDLGKPEVQSFLLSSAFFWIEKFHLDGLRVDAVSNMIYLDYDQGPWKPNIFGDNRNLEGQDFLRKLNKEVKLAHPKVILIAEESSAGTKITGMLEENALGFDYKWNMGWMNDVLEFYAMDPLYRGDHLNKLTFSWMYRLAENYILPLSHDEVVHGKKSLLHKMWGGDRYRQFAQLRNLLTYQMTHPGKKLLFMGGEFGQFIEWRYYEGLTWDSLDDEMNQKMLHFTATLNEFYKEKRALWELEDKPESLEAIDADNRSETILSFIRHGKKKKDFVVVLMNLSTIEQKDFEIGVPYPGTYREVLNTEMEEFGGTWTKHNPVCHTKEQQFKHYDQVIKLTVPALGVLILEPEKVNLRYVNKKHLAKEETSIKKVNKRKQRQLSIREGKDE</sequence>
<dbReference type="EMBL" id="AZFT01000031">
    <property type="protein sequence ID" value="KRL86135.1"/>
    <property type="molecule type" value="Genomic_DNA"/>
</dbReference>
<dbReference type="InterPro" id="IPR014756">
    <property type="entry name" value="Ig_E-set"/>
</dbReference>
<evidence type="ECO:0000256" key="6">
    <source>
        <dbReference type="ARBA" id="ARBA00022676"/>
    </source>
</evidence>
<dbReference type="InterPro" id="IPR044143">
    <property type="entry name" value="GlgB_N_E_set_prok"/>
</dbReference>
<evidence type="ECO:0000256" key="11">
    <source>
        <dbReference type="PIRSR" id="PIRSR000463-1"/>
    </source>
</evidence>
<dbReference type="STRING" id="1423724.FC32_GL001989"/>
<evidence type="ECO:0000313" key="14">
    <source>
        <dbReference type="EMBL" id="KRL86135.1"/>
    </source>
</evidence>
<comment type="similarity">
    <text evidence="4 10">Belongs to the glycosyl hydrolase 13 family. GlgB subfamily.</text>
</comment>
<dbReference type="InterPro" id="IPR013780">
    <property type="entry name" value="Glyco_hydro_b"/>
</dbReference>
<dbReference type="InterPro" id="IPR004193">
    <property type="entry name" value="Glyco_hydro_13_N"/>
</dbReference>
<dbReference type="Pfam" id="PF02922">
    <property type="entry name" value="CBM_48"/>
    <property type="match status" value="1"/>
</dbReference>
<dbReference type="Pfam" id="PF02806">
    <property type="entry name" value="Alpha-amylase_C"/>
    <property type="match status" value="1"/>
</dbReference>
<dbReference type="NCBIfam" id="NF008967">
    <property type="entry name" value="PRK12313.1"/>
    <property type="match status" value="1"/>
</dbReference>
<feature type="domain" description="Glycosyl hydrolase family 13 catalytic" evidence="13">
    <location>
        <begin position="147"/>
        <end position="499"/>
    </location>
</feature>
<evidence type="ECO:0000256" key="5">
    <source>
        <dbReference type="ARBA" id="ARBA00022600"/>
    </source>
</evidence>
<dbReference type="InterPro" id="IPR006048">
    <property type="entry name" value="A-amylase/branching_C"/>
</dbReference>
<dbReference type="GO" id="GO:0043169">
    <property type="term" value="F:cation binding"/>
    <property type="evidence" value="ECO:0007669"/>
    <property type="project" value="InterPro"/>
</dbReference>
<feature type="active site" description="Proton donor" evidence="10 11">
    <location>
        <position position="355"/>
    </location>
</feature>
<dbReference type="RefSeq" id="WP_025087607.1">
    <property type="nucleotide sequence ID" value="NZ_AZFT01000031.1"/>
</dbReference>
<dbReference type="GO" id="GO:0005978">
    <property type="term" value="P:glycogen biosynthetic process"/>
    <property type="evidence" value="ECO:0007669"/>
    <property type="project" value="UniProtKB-UniRule"/>
</dbReference>
<dbReference type="InterPro" id="IPR013783">
    <property type="entry name" value="Ig-like_fold"/>
</dbReference>
<comment type="function">
    <text evidence="2 10">Catalyzes the formation of the alpha-1,6-glucosidic linkages in glycogen by scission of a 1,4-alpha-linked oligosaccharide from growing alpha-1,4-glucan chains and the subsequent attachment of the oligosaccharide to the alpha-1,6 position.</text>
</comment>